<dbReference type="SUPFAM" id="SSF52402">
    <property type="entry name" value="Adenine nucleotide alpha hydrolases-like"/>
    <property type="match status" value="1"/>
</dbReference>
<dbReference type="EMBL" id="JAGGLP010000042">
    <property type="protein sequence ID" value="MBP2056203.1"/>
    <property type="molecule type" value="Genomic_DNA"/>
</dbReference>
<evidence type="ECO:0000313" key="4">
    <source>
        <dbReference type="Proteomes" id="UP000092659"/>
    </source>
</evidence>
<proteinExistence type="predicted"/>
<reference evidence="3 5" key="2">
    <citation type="submission" date="2021-03" db="EMBL/GenBank/DDBJ databases">
        <title>Genomic Encyclopedia of Type Strains, Phase IV (KMG-IV): sequencing the most valuable type-strain genomes for metagenomic binning, comparative biology and taxonomic classification.</title>
        <authorList>
            <person name="Goeker M."/>
        </authorList>
    </citation>
    <scope>NUCLEOTIDE SEQUENCE [LARGE SCALE GENOMIC DNA]</scope>
    <source>
        <strain evidence="3 5">DSM 40499</strain>
    </source>
</reference>
<evidence type="ECO:0000313" key="2">
    <source>
        <dbReference type="EMBL" id="ANP52479.1"/>
    </source>
</evidence>
<sequence>MSESEAPAAVRVVVGVSGSLGSITALCRAAGEARRRGAELWPVLAWMPPGGELSGRRFPPPNDLADEWERLARERLLTALDDAFGAAGPGVAMRALVARGATGPALVDIAGREDDVLVVGAGRRSVLHRAVTRSVSHYCLTHAGCPVLAVPPSPLESELAAVHRRNTWRLRLDTRHLLTKRKTVPPEA</sequence>
<dbReference type="AlphaFoldDB" id="A0A1B1B0Y7"/>
<name>A0A1B1B0Y7_9ACTN</name>
<dbReference type="Gene3D" id="3.40.50.620">
    <property type="entry name" value="HUPs"/>
    <property type="match status" value="1"/>
</dbReference>
<dbReference type="RefSeq" id="WP_067308657.1">
    <property type="nucleotide sequence ID" value="NZ_CP016279.1"/>
</dbReference>
<keyword evidence="5" id="KW-1185">Reference proteome</keyword>
<evidence type="ECO:0000259" key="1">
    <source>
        <dbReference type="Pfam" id="PF00582"/>
    </source>
</evidence>
<gene>
    <name evidence="2" type="ORF">AVL59_25715</name>
    <name evidence="3" type="ORF">J2Z21_009221</name>
</gene>
<organism evidence="2 4">
    <name type="scientific">Streptomyces griseochromogenes</name>
    <dbReference type="NCBI Taxonomy" id="68214"/>
    <lineage>
        <taxon>Bacteria</taxon>
        <taxon>Bacillati</taxon>
        <taxon>Actinomycetota</taxon>
        <taxon>Actinomycetes</taxon>
        <taxon>Kitasatosporales</taxon>
        <taxon>Streptomycetaceae</taxon>
        <taxon>Streptomyces</taxon>
    </lineage>
</organism>
<evidence type="ECO:0000313" key="5">
    <source>
        <dbReference type="Proteomes" id="UP001519309"/>
    </source>
</evidence>
<dbReference type="STRING" id="68214.AVL59_25715"/>
<dbReference type="Pfam" id="PF00582">
    <property type="entry name" value="Usp"/>
    <property type="match status" value="1"/>
</dbReference>
<dbReference type="KEGG" id="sgs:AVL59_25715"/>
<accession>A0A1B1B0Y7</accession>
<dbReference type="Proteomes" id="UP001519309">
    <property type="component" value="Unassembled WGS sequence"/>
</dbReference>
<dbReference type="EMBL" id="CP016279">
    <property type="protein sequence ID" value="ANP52479.1"/>
    <property type="molecule type" value="Genomic_DNA"/>
</dbReference>
<dbReference type="Proteomes" id="UP000092659">
    <property type="component" value="Chromosome"/>
</dbReference>
<dbReference type="InterPro" id="IPR014729">
    <property type="entry name" value="Rossmann-like_a/b/a_fold"/>
</dbReference>
<dbReference type="InterPro" id="IPR006016">
    <property type="entry name" value="UspA"/>
</dbReference>
<dbReference type="OrthoDB" id="3472822at2"/>
<evidence type="ECO:0000313" key="3">
    <source>
        <dbReference type="EMBL" id="MBP2056203.1"/>
    </source>
</evidence>
<feature type="domain" description="UspA" evidence="1">
    <location>
        <begin position="11"/>
        <end position="151"/>
    </location>
</feature>
<protein>
    <submittedName>
        <fullName evidence="3">Nucleotide-binding universal stress UspA family protein</fullName>
    </submittedName>
</protein>
<reference evidence="2 4" key="1">
    <citation type="submission" date="2016-06" db="EMBL/GenBank/DDBJ databases">
        <title>Complete genome sequence of Streptomyces griseochromogenes ATCC 14511, the Blasticidin S producer.</title>
        <authorList>
            <person name="Wu L."/>
        </authorList>
    </citation>
    <scope>NUCLEOTIDE SEQUENCE [LARGE SCALE GENOMIC DNA]</scope>
    <source>
        <strain evidence="2 4">ATCC 14511</strain>
    </source>
</reference>
<dbReference type="CDD" id="cd00293">
    <property type="entry name" value="USP-like"/>
    <property type="match status" value="1"/>
</dbReference>